<proteinExistence type="predicted"/>
<dbReference type="EMBL" id="UGXG01000002">
    <property type="protein sequence ID" value="SUG47635.1"/>
    <property type="molecule type" value="Genomic_DNA"/>
</dbReference>
<reference evidence="1 2" key="1">
    <citation type="submission" date="2018-06" db="EMBL/GenBank/DDBJ databases">
        <authorList>
            <consortium name="Pathogen Informatics"/>
            <person name="Doyle S."/>
        </authorList>
    </citation>
    <scope>NUCLEOTIDE SEQUENCE [LARGE SCALE GENOMIC DNA]</scope>
    <source>
        <strain evidence="1 2">NCTC8297</strain>
    </source>
</reference>
<organism evidence="1 2">
    <name type="scientific">Salmonella enterica subsp. arizonae</name>
    <dbReference type="NCBI Taxonomy" id="59203"/>
    <lineage>
        <taxon>Bacteria</taxon>
        <taxon>Pseudomonadati</taxon>
        <taxon>Pseudomonadota</taxon>
        <taxon>Gammaproteobacteria</taxon>
        <taxon>Enterobacterales</taxon>
        <taxon>Enterobacteriaceae</taxon>
        <taxon>Salmonella</taxon>
    </lineage>
</organism>
<name>A0A379TDG2_SALER</name>
<accession>A0A379TDG2</accession>
<evidence type="ECO:0000313" key="1">
    <source>
        <dbReference type="EMBL" id="SUG47635.1"/>
    </source>
</evidence>
<dbReference type="Proteomes" id="UP000254741">
    <property type="component" value="Unassembled WGS sequence"/>
</dbReference>
<sequence>MPLTELFVARFADEQGVPRPKLSADLSSVLTPLRLAGQCTPA</sequence>
<dbReference type="AlphaFoldDB" id="A0A379TDG2"/>
<gene>
    <name evidence="1" type="primary">tyrR_2</name>
    <name evidence="1" type="ORF">NCTC8297_02909</name>
</gene>
<protein>
    <submittedName>
        <fullName evidence="1">Transcriptional regulator TyrR</fullName>
    </submittedName>
</protein>
<evidence type="ECO:0000313" key="2">
    <source>
        <dbReference type="Proteomes" id="UP000254741"/>
    </source>
</evidence>